<evidence type="ECO:0000256" key="2">
    <source>
        <dbReference type="RuleBase" id="RU363055"/>
    </source>
</evidence>
<dbReference type="InterPro" id="IPR052636">
    <property type="entry name" value="UDP-D-xylose:L-fucose_XylT"/>
</dbReference>
<dbReference type="PANTHER" id="PTHR47032">
    <property type="entry name" value="UDP-D-XYLOSE:L-FUCOSE ALPHA-1,3-D-XYLOSYLTRANSFERASE-RELATED"/>
    <property type="match status" value="1"/>
</dbReference>
<dbReference type="InterPro" id="IPR005069">
    <property type="entry name" value="Nucl-diP-sugar_transferase"/>
</dbReference>
<dbReference type="OrthoDB" id="540503at2759"/>
<comment type="subcellular location">
    <subcellularLocation>
        <location evidence="2">Golgi apparatus membrane</location>
        <topology evidence="2">Single-pass type II membrane protein</topology>
    </subcellularLocation>
</comment>
<feature type="transmembrane region" description="Helical" evidence="2">
    <location>
        <begin position="39"/>
        <end position="59"/>
    </location>
</feature>
<evidence type="ECO:0000256" key="1">
    <source>
        <dbReference type="ARBA" id="ARBA00007033"/>
    </source>
</evidence>
<comment type="caution">
    <text evidence="3">The sequence shown here is derived from an EMBL/GenBank/DDBJ whole genome shotgun (WGS) entry which is preliminary data.</text>
</comment>
<evidence type="ECO:0000313" key="4">
    <source>
        <dbReference type="Proteomes" id="UP000447434"/>
    </source>
</evidence>
<dbReference type="Proteomes" id="UP000447434">
    <property type="component" value="Chromosome 13"/>
</dbReference>
<dbReference type="GO" id="GO:0000139">
    <property type="term" value="C:Golgi membrane"/>
    <property type="evidence" value="ECO:0007669"/>
    <property type="project" value="UniProtKB-SubCell"/>
</dbReference>
<dbReference type="GO" id="GO:0035252">
    <property type="term" value="F:UDP-xylosyltransferase activity"/>
    <property type="evidence" value="ECO:0007669"/>
    <property type="project" value="TreeGrafter"/>
</dbReference>
<sequence>MSHVLHQRPLQNPFSNSFSFSPPSSTNPKRLISPFAPTTLLALLLFMIVVGFLCPWVGLMPQNMIFSSVSKPYSLVSSKWGHYTLDKALNFVAKNGTVIVCIVSQPYLPFLNNWLISVSRHKRQDMVLVIAEDYVSLDKVNEHWPGHAVLIPPVLDAENAHKFGSKGFFNFTARRPSHLLKILELGYNVMYNDVDMVWLADPLSKLEGNHDVYFTDDMTAIKPLNHSHDLPPPGKKGRPYICSCMIFLRHTDGAKLVLKKWLEELQLQPWSRAKKSNDQPAFNWALMKTAKEVDMYLLPQAAFPTGGLYFKNKTWVKETKGMHVIIHNNYIVGFEKKIKRFRDYGFWLVDDHAEESPLGKL</sequence>
<keyword evidence="2 3" id="KW-0808">Transferase</keyword>
<dbReference type="SUPFAM" id="SSF53448">
    <property type="entry name" value="Nucleotide-diphospho-sugar transferases"/>
    <property type="match status" value="1"/>
</dbReference>
<keyword evidence="4" id="KW-1185">Reference proteome</keyword>
<protein>
    <recommendedName>
        <fullName evidence="2">Glycosyltransferase</fullName>
        <ecNumber evidence="2">2.4.2.-</ecNumber>
    </recommendedName>
</protein>
<keyword evidence="2" id="KW-0735">Signal-anchor</keyword>
<keyword evidence="2" id="KW-0812">Transmembrane</keyword>
<accession>A0A6A4PI46</accession>
<keyword evidence="2" id="KW-0472">Membrane</keyword>
<keyword evidence="2" id="KW-0333">Golgi apparatus</keyword>
<reference evidence="4" key="1">
    <citation type="journal article" date="2020" name="Nat. Commun.">
        <title>Genome sequence of the cluster root forming white lupin.</title>
        <authorList>
            <person name="Hufnagel B."/>
            <person name="Marques A."/>
            <person name="Soriano A."/>
            <person name="Marques L."/>
            <person name="Divol F."/>
            <person name="Doumas P."/>
            <person name="Sallet E."/>
            <person name="Mancinotti D."/>
            <person name="Carrere S."/>
            <person name="Marande W."/>
            <person name="Arribat S."/>
            <person name="Keller J."/>
            <person name="Huneau C."/>
            <person name="Blein T."/>
            <person name="Aime D."/>
            <person name="Laguerre M."/>
            <person name="Taylor J."/>
            <person name="Schubert V."/>
            <person name="Nelson M."/>
            <person name="Geu-Flores F."/>
            <person name="Crespi M."/>
            <person name="Gallardo-Guerrero K."/>
            <person name="Delaux P.-M."/>
            <person name="Salse J."/>
            <person name="Berges H."/>
            <person name="Guyot R."/>
            <person name="Gouzy J."/>
            <person name="Peret B."/>
        </authorList>
    </citation>
    <scope>NUCLEOTIDE SEQUENCE [LARGE SCALE GENOMIC DNA]</scope>
    <source>
        <strain evidence="4">cv. Amiga</strain>
    </source>
</reference>
<dbReference type="Pfam" id="PF03407">
    <property type="entry name" value="Nucleotid_trans"/>
    <property type="match status" value="1"/>
</dbReference>
<dbReference type="GO" id="GO:0010306">
    <property type="term" value="P:rhamnogalacturonan II biosynthetic process"/>
    <property type="evidence" value="ECO:0007669"/>
    <property type="project" value="TreeGrafter"/>
</dbReference>
<dbReference type="AlphaFoldDB" id="A0A6A4PI46"/>
<dbReference type="EC" id="2.4.2.-" evidence="2"/>
<gene>
    <name evidence="3" type="ORF">Lalb_Chr13g0293481</name>
</gene>
<evidence type="ECO:0000313" key="3">
    <source>
        <dbReference type="EMBL" id="KAE9601034.1"/>
    </source>
</evidence>
<dbReference type="EMBL" id="WOCE01000013">
    <property type="protein sequence ID" value="KAE9601034.1"/>
    <property type="molecule type" value="Genomic_DNA"/>
</dbReference>
<proteinExistence type="inferred from homology"/>
<comment type="similarity">
    <text evidence="1 2">Belongs to the glycosyltransferase 77 family.</text>
</comment>
<organism evidence="3 4">
    <name type="scientific">Lupinus albus</name>
    <name type="common">White lupine</name>
    <name type="synonym">Lupinus termis</name>
    <dbReference type="NCBI Taxonomy" id="3870"/>
    <lineage>
        <taxon>Eukaryota</taxon>
        <taxon>Viridiplantae</taxon>
        <taxon>Streptophyta</taxon>
        <taxon>Embryophyta</taxon>
        <taxon>Tracheophyta</taxon>
        <taxon>Spermatophyta</taxon>
        <taxon>Magnoliopsida</taxon>
        <taxon>eudicotyledons</taxon>
        <taxon>Gunneridae</taxon>
        <taxon>Pentapetalae</taxon>
        <taxon>rosids</taxon>
        <taxon>fabids</taxon>
        <taxon>Fabales</taxon>
        <taxon>Fabaceae</taxon>
        <taxon>Papilionoideae</taxon>
        <taxon>50 kb inversion clade</taxon>
        <taxon>genistoids sensu lato</taxon>
        <taxon>core genistoids</taxon>
        <taxon>Genisteae</taxon>
        <taxon>Lupinus</taxon>
    </lineage>
</organism>
<keyword evidence="2 3" id="KW-0328">Glycosyltransferase</keyword>
<name>A0A6A4PI46_LUPAL</name>
<keyword evidence="2" id="KW-1133">Transmembrane helix</keyword>
<dbReference type="InterPro" id="IPR029044">
    <property type="entry name" value="Nucleotide-diphossugar_trans"/>
</dbReference>
<dbReference type="PANTHER" id="PTHR47032:SF1">
    <property type="entry name" value="UDP-D-XYLOSE:L-FUCOSE ALPHA-1,3-D-XYLOSYLTRANSFERASE-RELATED"/>
    <property type="match status" value="1"/>
</dbReference>
<keyword evidence="2" id="KW-0961">Cell wall biogenesis/degradation</keyword>